<protein>
    <submittedName>
        <fullName evidence="1">Uncharacterized protein</fullName>
    </submittedName>
</protein>
<keyword evidence="2" id="KW-1185">Reference proteome</keyword>
<proteinExistence type="predicted"/>
<organism evidence="1 2">
    <name type="scientific">Thioalkalivibrio denitrificans</name>
    <dbReference type="NCBI Taxonomy" id="108003"/>
    <lineage>
        <taxon>Bacteria</taxon>
        <taxon>Pseudomonadati</taxon>
        <taxon>Pseudomonadota</taxon>
        <taxon>Gammaproteobacteria</taxon>
        <taxon>Chromatiales</taxon>
        <taxon>Ectothiorhodospiraceae</taxon>
        <taxon>Thioalkalivibrio</taxon>
    </lineage>
</organism>
<dbReference type="EMBL" id="MVBK01000048">
    <property type="protein sequence ID" value="OOG24347.1"/>
    <property type="molecule type" value="Genomic_DNA"/>
</dbReference>
<comment type="caution">
    <text evidence="1">The sequence shown here is derived from an EMBL/GenBank/DDBJ whole genome shotgun (WGS) entry which is preliminary data.</text>
</comment>
<gene>
    <name evidence="1" type="ORF">B1C78_09045</name>
</gene>
<name>A0A1V3NGX5_9GAMM</name>
<dbReference type="AlphaFoldDB" id="A0A1V3NGX5"/>
<dbReference type="Proteomes" id="UP000189462">
    <property type="component" value="Unassembled WGS sequence"/>
</dbReference>
<reference evidence="1 2" key="1">
    <citation type="submission" date="2017-02" db="EMBL/GenBank/DDBJ databases">
        <title>Genomic diversity within the haloalkaliphilic genus Thioalkalivibrio.</title>
        <authorList>
            <person name="Ahn A.-C."/>
            <person name="Meier-Kolthoff J."/>
            <person name="Overmars L."/>
            <person name="Richter M."/>
            <person name="Woyke T."/>
            <person name="Sorokin D.Y."/>
            <person name="Muyzer G."/>
        </authorList>
    </citation>
    <scope>NUCLEOTIDE SEQUENCE [LARGE SCALE GENOMIC DNA]</scope>
    <source>
        <strain evidence="1 2">ALJD</strain>
    </source>
</reference>
<sequence length="199" mass="22678">MPGKAANPNYDRVRNQTVQAVEETLRKIQSSGRSYNTLAELLRSVSVFSGVSRSTLRPYRNAEAYHRVVKFFGSQAIDPTQVPDDVADEFILRTKLALLRAENAELKRNLRGRERESKALAPIGAGESMIMELYHVLVQIMLRSHGSVRVNERRAWIEDRFPERGRDPIVASGEAIGRFARWLRSHPTWGSRQDLFSND</sequence>
<evidence type="ECO:0000313" key="1">
    <source>
        <dbReference type="EMBL" id="OOG24347.1"/>
    </source>
</evidence>
<accession>A0A1V3NGX5</accession>
<evidence type="ECO:0000313" key="2">
    <source>
        <dbReference type="Proteomes" id="UP000189462"/>
    </source>
</evidence>